<gene>
    <name evidence="1" type="ORF">I4F81_001148</name>
</gene>
<organism evidence="1 2">
    <name type="scientific">Pyropia yezoensis</name>
    <name type="common">Susabi-nori</name>
    <name type="synonym">Porphyra yezoensis</name>
    <dbReference type="NCBI Taxonomy" id="2788"/>
    <lineage>
        <taxon>Eukaryota</taxon>
        <taxon>Rhodophyta</taxon>
        <taxon>Bangiophyceae</taxon>
        <taxon>Bangiales</taxon>
        <taxon>Bangiaceae</taxon>
        <taxon>Pyropia</taxon>
    </lineage>
</organism>
<comment type="caution">
    <text evidence="1">The sequence shown here is derived from an EMBL/GenBank/DDBJ whole genome shotgun (WGS) entry which is preliminary data.</text>
</comment>
<evidence type="ECO:0000313" key="2">
    <source>
        <dbReference type="Proteomes" id="UP000798662"/>
    </source>
</evidence>
<reference evidence="1" key="1">
    <citation type="submission" date="2019-11" db="EMBL/GenBank/DDBJ databases">
        <title>Nori genome reveals adaptations in red seaweeds to the harsh intertidal environment.</title>
        <authorList>
            <person name="Wang D."/>
            <person name="Mao Y."/>
        </authorList>
    </citation>
    <scope>NUCLEOTIDE SEQUENCE</scope>
    <source>
        <tissue evidence="1">Gametophyte</tissue>
    </source>
</reference>
<sequence length="997" mass="99741">MALKGVAKAARSGRRHSSYGAAGGAAAGGPASRRQKKQPWRSLSKGAAAAAGAAPLQRRGGAAVPVFPPPPTPGTPRTGSLSLHRCAFTEWPISGGTAAAGVTLPGGGGALIAVGRANGVVEVRSSALGWGTLAALPAPPVEGTTVGLRVRGGRGGDGLAGQLDGAGPAVVSALAWAPTPVGVLLWAARRDGSLSLLRVGGGGVTVVVRLDLGGGPLWCLAAAPSAPAWAAATAASTGMAAETGLAVAVGCDDRRVRLVTPADATVLTPAVVAAAPGMEVVEGMAASASSALSWEVRSAGPPGGSRVLSIDWKANASSGLQTLVAGESKGGLRWLTKPPPAGWAPPSLAGGVGRPPIAAWTSGDWSVAVRTRLISHGEPAAVWAAAFLPTGNVVTGDATGRVMVWGAAAVAEAEFRIEGLVGAVTSLAVGELSPPDGALRGDVMVFVGAENGAVGALRAELLTDGAESSAAAAASPTWSAFRGRRSHQADVRAVVAVGGGVWASTGLDAGVVVWSGWDWLREARPVRVLPSSAPALPPVTTIVPAGPGGSEGALLVRAAANLQLWTLPSSEVACASGPGSDPVLLLEVVVRGVGGAVLAAAAAPQLTALAAVGVSGGAVYWLERVSGGSGYVGPLLVDEQPTFVVVPAALDAAASAAVAGARRLEFLGGGRSALVAIAADGRAVHLIVADAVLSADGGSSTGEAPAYRLAGSWSVDEPAAATKLYGALDAAPMPTGDVGFVTLATGKRAAAKKRKRAVPMVAVADTHGRVALLCLNAPLSARTLGAGTLDRPGATFTSVHPSTSALPVTALSFDGPCQRLAVVTAAHRVFVYDVSPEGLVETPWSVAFSAAMPLRRVVPESWRAALPPFAVVWPGERAGADTLLVSTYDFTAVLAMGANPEPFTAPLALGDGLVELMQPTDRNANRIVERSAGVKTGVRKPVRMWRVPGGHVLVLGPFQNVLGVGVLGPDGEVAVVERPSATLTHYLPEVLPKRSLT</sequence>
<accession>A0ACC3BL52</accession>
<protein>
    <submittedName>
        <fullName evidence="1">Uncharacterized protein</fullName>
    </submittedName>
</protein>
<keyword evidence="2" id="KW-1185">Reference proteome</keyword>
<dbReference type="Proteomes" id="UP000798662">
    <property type="component" value="Chromosome 1"/>
</dbReference>
<dbReference type="EMBL" id="CM020618">
    <property type="protein sequence ID" value="KAK1858547.1"/>
    <property type="molecule type" value="Genomic_DNA"/>
</dbReference>
<proteinExistence type="predicted"/>
<evidence type="ECO:0000313" key="1">
    <source>
        <dbReference type="EMBL" id="KAK1858547.1"/>
    </source>
</evidence>
<name>A0ACC3BL52_PYRYE</name>